<dbReference type="VEuPathDB" id="VectorBase:LDEU002070"/>
<evidence type="ECO:0000256" key="6">
    <source>
        <dbReference type="ARBA" id="ARBA00043944"/>
    </source>
</evidence>
<dbReference type="InterPro" id="IPR018979">
    <property type="entry name" value="FERM_N"/>
</dbReference>
<dbReference type="PANTHER" id="PTHR45858">
    <property type="entry name" value="FERM DOMAIN CONTAINING PROTEIN"/>
    <property type="match status" value="1"/>
</dbReference>
<dbReference type="EMBL" id="NCKV01000695">
    <property type="protein sequence ID" value="RWS29966.1"/>
    <property type="molecule type" value="Genomic_DNA"/>
</dbReference>
<dbReference type="InterPro" id="IPR019749">
    <property type="entry name" value="Band_41_domain"/>
</dbReference>
<feature type="domain" description="FERM" evidence="8">
    <location>
        <begin position="58"/>
        <end position="340"/>
    </location>
</feature>
<dbReference type="Gene3D" id="3.10.20.90">
    <property type="entry name" value="Phosphatidylinositol 3-kinase Catalytic Subunit, Chain A, domain 1"/>
    <property type="match status" value="1"/>
</dbReference>
<dbReference type="Pfam" id="PF08736">
    <property type="entry name" value="FA"/>
    <property type="match status" value="1"/>
</dbReference>
<evidence type="ECO:0000313" key="10">
    <source>
        <dbReference type="Proteomes" id="UP000288716"/>
    </source>
</evidence>
<dbReference type="CDD" id="cd13193">
    <property type="entry name" value="FERM_C_FARP1-like"/>
    <property type="match status" value="1"/>
</dbReference>
<dbReference type="SUPFAM" id="SSF47031">
    <property type="entry name" value="Second domain of FERM"/>
    <property type="match status" value="1"/>
</dbReference>
<name>A0A443SQZ5_9ACAR</name>
<dbReference type="GO" id="GO:0009887">
    <property type="term" value="P:animal organ morphogenesis"/>
    <property type="evidence" value="ECO:0007669"/>
    <property type="project" value="UniProtKB-ARBA"/>
</dbReference>
<evidence type="ECO:0000256" key="7">
    <source>
        <dbReference type="SAM" id="MobiDB-lite"/>
    </source>
</evidence>
<dbReference type="Proteomes" id="UP000288716">
    <property type="component" value="Unassembled WGS sequence"/>
</dbReference>
<evidence type="ECO:0000256" key="1">
    <source>
        <dbReference type="ARBA" id="ARBA00004536"/>
    </source>
</evidence>
<evidence type="ECO:0000259" key="8">
    <source>
        <dbReference type="PROSITE" id="PS50057"/>
    </source>
</evidence>
<dbReference type="Gene3D" id="1.20.80.10">
    <property type="match status" value="1"/>
</dbReference>
<dbReference type="SMART" id="SM01196">
    <property type="entry name" value="FERM_C"/>
    <property type="match status" value="1"/>
</dbReference>
<dbReference type="InterPro" id="IPR014352">
    <property type="entry name" value="FERM/acyl-CoA-bd_prot_sf"/>
</dbReference>
<keyword evidence="10" id="KW-1185">Reference proteome</keyword>
<dbReference type="SUPFAM" id="SSF50729">
    <property type="entry name" value="PH domain-like"/>
    <property type="match status" value="1"/>
</dbReference>
<dbReference type="OrthoDB" id="9990815at2759"/>
<dbReference type="FunFam" id="2.30.29.30:FF:000002">
    <property type="entry name" value="Band 4.1-like protein 5 isoform 1"/>
    <property type="match status" value="1"/>
</dbReference>
<dbReference type="PRINTS" id="PR00661">
    <property type="entry name" value="ERMFAMILY"/>
</dbReference>
<dbReference type="InterPro" id="IPR019747">
    <property type="entry name" value="FERM_CS"/>
</dbReference>
<evidence type="ECO:0000256" key="3">
    <source>
        <dbReference type="ARBA" id="ARBA00022658"/>
    </source>
</evidence>
<organism evidence="9 10">
    <name type="scientific">Leptotrombidium deliense</name>
    <dbReference type="NCBI Taxonomy" id="299467"/>
    <lineage>
        <taxon>Eukaryota</taxon>
        <taxon>Metazoa</taxon>
        <taxon>Ecdysozoa</taxon>
        <taxon>Arthropoda</taxon>
        <taxon>Chelicerata</taxon>
        <taxon>Arachnida</taxon>
        <taxon>Acari</taxon>
        <taxon>Acariformes</taxon>
        <taxon>Trombidiformes</taxon>
        <taxon>Prostigmata</taxon>
        <taxon>Anystina</taxon>
        <taxon>Parasitengona</taxon>
        <taxon>Trombiculoidea</taxon>
        <taxon>Trombiculidae</taxon>
        <taxon>Leptotrombidium</taxon>
    </lineage>
</organism>
<dbReference type="AlphaFoldDB" id="A0A443SQZ5"/>
<dbReference type="GO" id="GO:0008092">
    <property type="term" value="F:cytoskeletal protein binding"/>
    <property type="evidence" value="ECO:0007669"/>
    <property type="project" value="InterPro"/>
</dbReference>
<dbReference type="InterPro" id="IPR019748">
    <property type="entry name" value="FERM_central"/>
</dbReference>
<dbReference type="InterPro" id="IPR029071">
    <property type="entry name" value="Ubiquitin-like_domsf"/>
</dbReference>
<dbReference type="InterPro" id="IPR035963">
    <property type="entry name" value="FERM_2"/>
</dbReference>
<dbReference type="InterPro" id="IPR018980">
    <property type="entry name" value="FERM_PH-like_C"/>
</dbReference>
<feature type="region of interest" description="Disordered" evidence="7">
    <location>
        <begin position="381"/>
        <end position="414"/>
    </location>
</feature>
<dbReference type="InterPro" id="IPR014847">
    <property type="entry name" value="FA"/>
</dbReference>
<dbReference type="InterPro" id="IPR041788">
    <property type="entry name" value="FARP1/FARP2/FRMD7_FERM_C"/>
</dbReference>
<gene>
    <name evidence="9" type="ORF">B4U80_08203</name>
</gene>
<dbReference type="PROSITE" id="PS00660">
    <property type="entry name" value="FERM_1"/>
    <property type="match status" value="1"/>
</dbReference>
<sequence>MEFNCEQNISVTYHATKYKQFDAMAIERNASSSMDSTEDVNNTSSNRQQWLDKKGKKFTISVYFLDDSVTAFAVQPKSLGKSLFEQVCNMLNLLETDYFGLEYFDTNNCRFWLEMEKPITKQLSFNYANPKLYFAVKFYTPDPCKLEDELTRYLCALQIKKDLIDGSLQCNENTAALMCSYIIQAEIGDFNSDECEDQNYITKFKLIPHQDSSFEWKVMENHKKHIGQSPADADTNLLETARRCELYGVKLSAVTDHEGVPLNLAVNHSGVLIFQNTTKVNTFAWSKIRKLSFKRKRFLIKLHKEEYFGDVVEFLFNNRNESKNFWKKCVEQHTFFRCPVVKKSVKSKGKIFSRGSSFRYSGRTQHEMTQYIRDACTRRTQFQRSSSRASRHQDKDFNSTSIKREPLLPVSTPNLDQIKSSSVILDSQRSQSALG</sequence>
<dbReference type="InterPro" id="IPR000798">
    <property type="entry name" value="Ez/rad/moesin-like"/>
</dbReference>
<evidence type="ECO:0000313" key="9">
    <source>
        <dbReference type="EMBL" id="RWS29966.1"/>
    </source>
</evidence>
<dbReference type="Pfam" id="PF09379">
    <property type="entry name" value="FERM_N"/>
    <property type="match status" value="1"/>
</dbReference>
<accession>A0A443SQZ5</accession>
<dbReference type="PRINTS" id="PR00935">
    <property type="entry name" value="BAND41"/>
</dbReference>
<dbReference type="PANTHER" id="PTHR45858:SF5">
    <property type="entry name" value="MOESIN_EZRIN_RADIXIN HOMOLOG 1"/>
    <property type="match status" value="1"/>
</dbReference>
<evidence type="ECO:0000256" key="5">
    <source>
        <dbReference type="ARBA" id="ARBA00022949"/>
    </source>
</evidence>
<protein>
    <recommendedName>
        <fullName evidence="2">Moesin/ezrin/radixin homolog 1</fullName>
    </recommendedName>
</protein>
<dbReference type="GO" id="GO:0005912">
    <property type="term" value="C:adherens junction"/>
    <property type="evidence" value="ECO:0007669"/>
    <property type="project" value="UniProtKB-SubCell"/>
</dbReference>
<dbReference type="SUPFAM" id="SSF54236">
    <property type="entry name" value="Ubiquitin-like"/>
    <property type="match status" value="1"/>
</dbReference>
<feature type="compositionally biased region" description="Basic and acidic residues" evidence="7">
    <location>
        <begin position="391"/>
        <end position="406"/>
    </location>
</feature>
<feature type="non-terminal residue" evidence="9">
    <location>
        <position position="435"/>
    </location>
</feature>
<dbReference type="InterPro" id="IPR000299">
    <property type="entry name" value="FERM_domain"/>
</dbReference>
<comment type="subcellular location">
    <subcellularLocation>
        <location evidence="1">Cell junction</location>
        <location evidence="1">Adherens junction</location>
    </subcellularLocation>
    <subcellularLocation>
        <location evidence="6">Cell projection</location>
        <location evidence="6">Rhabdomere</location>
    </subcellularLocation>
</comment>
<dbReference type="Gene3D" id="2.30.29.30">
    <property type="entry name" value="Pleckstrin-homology domain (PH domain)/Phosphotyrosine-binding domain (PTB)"/>
    <property type="match status" value="1"/>
</dbReference>
<dbReference type="FunFam" id="3.10.20.90:FF:000040">
    <property type="entry name" value="FERM, RhoGEF and pleckstrin domain-containing protein"/>
    <property type="match status" value="1"/>
</dbReference>
<evidence type="ECO:0000256" key="4">
    <source>
        <dbReference type="ARBA" id="ARBA00022737"/>
    </source>
</evidence>
<proteinExistence type="predicted"/>
<keyword evidence="5" id="KW-0965">Cell junction</keyword>
<dbReference type="Pfam" id="PF00373">
    <property type="entry name" value="FERM_M"/>
    <property type="match status" value="1"/>
</dbReference>
<dbReference type="InterPro" id="IPR011993">
    <property type="entry name" value="PH-like_dom_sf"/>
</dbReference>
<comment type="caution">
    <text evidence="9">The sequence shown here is derived from an EMBL/GenBank/DDBJ whole genome shotgun (WGS) entry which is preliminary data.</text>
</comment>
<keyword evidence="4" id="KW-0677">Repeat</keyword>
<dbReference type="SMART" id="SM01195">
    <property type="entry name" value="FA"/>
    <property type="match status" value="1"/>
</dbReference>
<dbReference type="GO" id="GO:0048731">
    <property type="term" value="P:system development"/>
    <property type="evidence" value="ECO:0007669"/>
    <property type="project" value="UniProtKB-ARBA"/>
</dbReference>
<dbReference type="InterPro" id="IPR051835">
    <property type="entry name" value="RAC1-GEF"/>
</dbReference>
<reference evidence="9 10" key="1">
    <citation type="journal article" date="2018" name="Gigascience">
        <title>Genomes of trombidid mites reveal novel predicted allergens and laterally-transferred genes associated with secondary metabolism.</title>
        <authorList>
            <person name="Dong X."/>
            <person name="Chaisiri K."/>
            <person name="Xia D."/>
            <person name="Armstrong S.D."/>
            <person name="Fang Y."/>
            <person name="Donnelly M.J."/>
            <person name="Kadowaki T."/>
            <person name="McGarry J.W."/>
            <person name="Darby A.C."/>
            <person name="Makepeace B.L."/>
        </authorList>
    </citation>
    <scope>NUCLEOTIDE SEQUENCE [LARGE SCALE GENOMIC DNA]</scope>
    <source>
        <strain evidence="9">UoL-UT</strain>
    </source>
</reference>
<keyword evidence="3" id="KW-0344">Guanine-nucleotide releasing factor</keyword>
<evidence type="ECO:0000256" key="2">
    <source>
        <dbReference type="ARBA" id="ARBA00022025"/>
    </source>
</evidence>
<dbReference type="GO" id="GO:0005085">
    <property type="term" value="F:guanyl-nucleotide exchange factor activity"/>
    <property type="evidence" value="ECO:0007669"/>
    <property type="project" value="UniProtKB-KW"/>
</dbReference>
<dbReference type="Pfam" id="PF09380">
    <property type="entry name" value="FERM_C"/>
    <property type="match status" value="1"/>
</dbReference>
<dbReference type="CDD" id="cd14473">
    <property type="entry name" value="FERM_B-lobe"/>
    <property type="match status" value="1"/>
</dbReference>
<dbReference type="SMART" id="SM00295">
    <property type="entry name" value="B41"/>
    <property type="match status" value="1"/>
</dbReference>
<dbReference type="FunFam" id="1.20.80.10:FF:000005">
    <property type="entry name" value="FERM, RhoGEF and pleckstrin domain-containing protein 1"/>
    <property type="match status" value="1"/>
</dbReference>
<dbReference type="STRING" id="299467.A0A443SQZ5"/>
<dbReference type="PROSITE" id="PS50057">
    <property type="entry name" value="FERM_3"/>
    <property type="match status" value="1"/>
</dbReference>
<dbReference type="GO" id="GO:0071944">
    <property type="term" value="C:cell periphery"/>
    <property type="evidence" value="ECO:0007669"/>
    <property type="project" value="UniProtKB-ARBA"/>
</dbReference>